<accession>A0A0D7B1N1</accession>
<gene>
    <name evidence="2" type="ORF">CYLTODRAFT_457116</name>
</gene>
<sequence length="208" mass="22396">MLIQTTLFTASLLSMVTTTPITREAKTECTVEELPAYLSKCQLKVPSSPSHLTLGVGTQNYTCVGVGTYGYLGANVVLLDTSCTPEDEQDTLTEDTWAAYVQDGNVDFNAVHADERNVGDYHFETDLPLFTIGDQSMYAIVSQQAKSTDKANFNEWELKAMAGTKTDLATEVYQVSTKGGIAPSSCNVDTDGGLVLAVPFVATYAFSS</sequence>
<keyword evidence="3" id="KW-1185">Reference proteome</keyword>
<proteinExistence type="predicted"/>
<dbReference type="AlphaFoldDB" id="A0A0D7B1N1"/>
<dbReference type="Pfam" id="PF11937">
    <property type="entry name" value="DUF3455"/>
    <property type="match status" value="1"/>
</dbReference>
<evidence type="ECO:0000256" key="1">
    <source>
        <dbReference type="SAM" id="SignalP"/>
    </source>
</evidence>
<dbReference type="InterPro" id="IPR021851">
    <property type="entry name" value="DUF3455"/>
</dbReference>
<dbReference type="PANTHER" id="PTHR35567:SF1">
    <property type="entry name" value="CONSERVED FUNGAL PROTEIN (AFU_ORTHOLOGUE AFUA_1G14230)"/>
    <property type="match status" value="1"/>
</dbReference>
<dbReference type="Proteomes" id="UP000054007">
    <property type="component" value="Unassembled WGS sequence"/>
</dbReference>
<dbReference type="EMBL" id="KN880631">
    <property type="protein sequence ID" value="KIY64523.1"/>
    <property type="molecule type" value="Genomic_DNA"/>
</dbReference>
<organism evidence="2 3">
    <name type="scientific">Cylindrobasidium torrendii FP15055 ss-10</name>
    <dbReference type="NCBI Taxonomy" id="1314674"/>
    <lineage>
        <taxon>Eukaryota</taxon>
        <taxon>Fungi</taxon>
        <taxon>Dikarya</taxon>
        <taxon>Basidiomycota</taxon>
        <taxon>Agaricomycotina</taxon>
        <taxon>Agaricomycetes</taxon>
        <taxon>Agaricomycetidae</taxon>
        <taxon>Agaricales</taxon>
        <taxon>Marasmiineae</taxon>
        <taxon>Physalacriaceae</taxon>
        <taxon>Cylindrobasidium</taxon>
    </lineage>
</organism>
<reference evidence="2 3" key="1">
    <citation type="journal article" date="2015" name="Fungal Genet. Biol.">
        <title>Evolution of novel wood decay mechanisms in Agaricales revealed by the genome sequences of Fistulina hepatica and Cylindrobasidium torrendii.</title>
        <authorList>
            <person name="Floudas D."/>
            <person name="Held B.W."/>
            <person name="Riley R."/>
            <person name="Nagy L.G."/>
            <person name="Koehler G."/>
            <person name="Ransdell A.S."/>
            <person name="Younus H."/>
            <person name="Chow J."/>
            <person name="Chiniquy J."/>
            <person name="Lipzen A."/>
            <person name="Tritt A."/>
            <person name="Sun H."/>
            <person name="Haridas S."/>
            <person name="LaButti K."/>
            <person name="Ohm R.A."/>
            <person name="Kues U."/>
            <person name="Blanchette R.A."/>
            <person name="Grigoriev I.V."/>
            <person name="Minto R.E."/>
            <person name="Hibbett D.S."/>
        </authorList>
    </citation>
    <scope>NUCLEOTIDE SEQUENCE [LARGE SCALE GENOMIC DNA]</scope>
    <source>
        <strain evidence="2 3">FP15055 ss-10</strain>
    </source>
</reference>
<name>A0A0D7B1N1_9AGAR</name>
<evidence type="ECO:0000313" key="2">
    <source>
        <dbReference type="EMBL" id="KIY64523.1"/>
    </source>
</evidence>
<evidence type="ECO:0008006" key="4">
    <source>
        <dbReference type="Google" id="ProtNLM"/>
    </source>
</evidence>
<dbReference type="PANTHER" id="PTHR35567">
    <property type="entry name" value="MALATE DEHYDROGENASE (AFU_ORTHOLOGUE AFUA_2G13800)"/>
    <property type="match status" value="1"/>
</dbReference>
<feature type="signal peptide" evidence="1">
    <location>
        <begin position="1"/>
        <end position="18"/>
    </location>
</feature>
<keyword evidence="1" id="KW-0732">Signal</keyword>
<evidence type="ECO:0000313" key="3">
    <source>
        <dbReference type="Proteomes" id="UP000054007"/>
    </source>
</evidence>
<dbReference type="OrthoDB" id="1859733at2759"/>
<feature type="chain" id="PRO_5002316959" description="Malate dehydrogenase" evidence="1">
    <location>
        <begin position="19"/>
        <end position="208"/>
    </location>
</feature>
<protein>
    <recommendedName>
        <fullName evidence="4">Malate dehydrogenase</fullName>
    </recommendedName>
</protein>